<feature type="compositionally biased region" description="Basic and acidic residues" evidence="1">
    <location>
        <begin position="62"/>
        <end position="74"/>
    </location>
</feature>
<dbReference type="AlphaFoldDB" id="A0A5J6N545"/>
<keyword evidence="3" id="KW-1185">Reference proteome</keyword>
<feature type="region of interest" description="Disordered" evidence="1">
    <location>
        <begin position="44"/>
        <end position="115"/>
    </location>
</feature>
<proteinExistence type="predicted"/>
<name>A0A5J6N545_9PROT</name>
<accession>A0A5J6N545</accession>
<dbReference type="EMBL" id="CP042582">
    <property type="protein sequence ID" value="QEX23650.1"/>
    <property type="molecule type" value="Genomic_DNA"/>
</dbReference>
<dbReference type="KEGG" id="hadh:FRZ61_35890"/>
<evidence type="ECO:0000313" key="3">
    <source>
        <dbReference type="Proteomes" id="UP000325797"/>
    </source>
</evidence>
<evidence type="ECO:0000313" key="2">
    <source>
        <dbReference type="EMBL" id="QEX23650.1"/>
    </source>
</evidence>
<evidence type="ECO:0000256" key="1">
    <source>
        <dbReference type="SAM" id="MobiDB-lite"/>
    </source>
</evidence>
<sequence length="115" mass="12519">MHAPQGLQAYAQRFCNRMHKILANVCNAATIAPVSTADVPARFARRRATDPSNPASMPLKTRTRENAGRNDRGRNNASRVRTSGRAGRERVTMIMDSMRRIRPGAASPTAAAFAA</sequence>
<feature type="compositionally biased region" description="Low complexity" evidence="1">
    <location>
        <begin position="105"/>
        <end position="115"/>
    </location>
</feature>
<gene>
    <name evidence="2" type="ORF">FRZ61_35890</name>
</gene>
<reference evidence="2 3" key="1">
    <citation type="submission" date="2019-08" db="EMBL/GenBank/DDBJ databases">
        <title>Hyperibacter terrae gen. nov., sp. nov. and Hyperibacter viscosus sp. nov., two new members in the family Rhodospirillaceae isolated from the rhizosphere of Hypericum perforatum.</title>
        <authorList>
            <person name="Noviana Z."/>
        </authorList>
    </citation>
    <scope>NUCLEOTIDE SEQUENCE [LARGE SCALE GENOMIC DNA]</scope>
    <source>
        <strain evidence="2 3">R5959</strain>
    </source>
</reference>
<dbReference type="Proteomes" id="UP000325797">
    <property type="component" value="Chromosome"/>
</dbReference>
<organism evidence="2 3">
    <name type="scientific">Hypericibacter adhaerens</name>
    <dbReference type="NCBI Taxonomy" id="2602016"/>
    <lineage>
        <taxon>Bacteria</taxon>
        <taxon>Pseudomonadati</taxon>
        <taxon>Pseudomonadota</taxon>
        <taxon>Alphaproteobacteria</taxon>
        <taxon>Rhodospirillales</taxon>
        <taxon>Dongiaceae</taxon>
        <taxon>Hypericibacter</taxon>
    </lineage>
</organism>
<protein>
    <submittedName>
        <fullName evidence="2">Uncharacterized protein</fullName>
    </submittedName>
</protein>